<evidence type="ECO:0000313" key="7">
    <source>
        <dbReference type="EMBL" id="PAP77616.1"/>
    </source>
</evidence>
<evidence type="ECO:0000256" key="4">
    <source>
        <dbReference type="ARBA" id="ARBA00022989"/>
    </source>
</evidence>
<dbReference type="Pfam" id="PF03606">
    <property type="entry name" value="DcuC"/>
    <property type="match status" value="1"/>
</dbReference>
<evidence type="ECO:0000313" key="8">
    <source>
        <dbReference type="Proteomes" id="UP000216339"/>
    </source>
</evidence>
<feature type="transmembrane region" description="Helical" evidence="6">
    <location>
        <begin position="95"/>
        <end position="120"/>
    </location>
</feature>
<feature type="transmembrane region" description="Helical" evidence="6">
    <location>
        <begin position="189"/>
        <end position="214"/>
    </location>
</feature>
<evidence type="ECO:0008006" key="9">
    <source>
        <dbReference type="Google" id="ProtNLM"/>
    </source>
</evidence>
<feature type="transmembrane region" description="Helical" evidence="6">
    <location>
        <begin position="303"/>
        <end position="321"/>
    </location>
</feature>
<evidence type="ECO:0000256" key="2">
    <source>
        <dbReference type="ARBA" id="ARBA00022475"/>
    </source>
</evidence>
<feature type="transmembrane region" description="Helical" evidence="6">
    <location>
        <begin position="220"/>
        <end position="238"/>
    </location>
</feature>
<feature type="transmembrane region" description="Helical" evidence="6">
    <location>
        <begin position="274"/>
        <end position="297"/>
    </location>
</feature>
<feature type="transmembrane region" description="Helical" evidence="6">
    <location>
        <begin position="431"/>
        <end position="450"/>
    </location>
</feature>
<feature type="transmembrane region" description="Helical" evidence="6">
    <location>
        <begin position="456"/>
        <end position="480"/>
    </location>
</feature>
<dbReference type="GO" id="GO:0005886">
    <property type="term" value="C:plasma membrane"/>
    <property type="evidence" value="ECO:0007669"/>
    <property type="project" value="UniProtKB-SubCell"/>
</dbReference>
<keyword evidence="5 6" id="KW-0472">Membrane</keyword>
<feature type="transmembrane region" description="Helical" evidence="6">
    <location>
        <begin position="158"/>
        <end position="177"/>
    </location>
</feature>
<dbReference type="OrthoDB" id="255482at2"/>
<evidence type="ECO:0000256" key="5">
    <source>
        <dbReference type="ARBA" id="ARBA00023136"/>
    </source>
</evidence>
<dbReference type="InterPro" id="IPR051679">
    <property type="entry name" value="DASS-Related_Transporters"/>
</dbReference>
<keyword evidence="2" id="KW-1003">Cell membrane</keyword>
<comment type="caution">
    <text evidence="7">The sequence shown here is derived from an EMBL/GenBank/DDBJ whole genome shotgun (WGS) entry which is preliminary data.</text>
</comment>
<accession>A0A271J275</accession>
<dbReference type="AlphaFoldDB" id="A0A271J275"/>
<dbReference type="PANTHER" id="PTHR43652">
    <property type="entry name" value="BASIC AMINO ACID ANTIPORTER YFCC-RELATED"/>
    <property type="match status" value="1"/>
</dbReference>
<comment type="subcellular location">
    <subcellularLocation>
        <location evidence="1">Cell membrane</location>
        <topology evidence="1">Multi-pass membrane protein</topology>
    </subcellularLocation>
</comment>
<evidence type="ECO:0000256" key="6">
    <source>
        <dbReference type="SAM" id="Phobius"/>
    </source>
</evidence>
<gene>
    <name evidence="7" type="ORF">BSZ37_14785</name>
</gene>
<protein>
    <recommendedName>
        <fullName evidence="9">C4-dicarboxylate ABC transporter</fullName>
    </recommendedName>
</protein>
<proteinExistence type="predicted"/>
<evidence type="ECO:0000256" key="3">
    <source>
        <dbReference type="ARBA" id="ARBA00022692"/>
    </source>
</evidence>
<dbReference type="Proteomes" id="UP000216339">
    <property type="component" value="Unassembled WGS sequence"/>
</dbReference>
<keyword evidence="3 6" id="KW-0812">Transmembrane</keyword>
<dbReference type="PANTHER" id="PTHR43652:SF2">
    <property type="entry name" value="BASIC AMINO ACID ANTIPORTER YFCC-RELATED"/>
    <property type="match status" value="1"/>
</dbReference>
<dbReference type="EMBL" id="MQWD01000001">
    <property type="protein sequence ID" value="PAP77616.1"/>
    <property type="molecule type" value="Genomic_DNA"/>
</dbReference>
<feature type="transmembrane region" description="Helical" evidence="6">
    <location>
        <begin position="15"/>
        <end position="33"/>
    </location>
</feature>
<feature type="transmembrane region" description="Helical" evidence="6">
    <location>
        <begin position="132"/>
        <end position="152"/>
    </location>
</feature>
<reference evidence="7 8" key="1">
    <citation type="submission" date="2016-11" db="EMBL/GenBank/DDBJ databases">
        <title>Study of marine rhodopsin-containing bacteria.</title>
        <authorList>
            <person name="Yoshizawa S."/>
            <person name="Kumagai Y."/>
            <person name="Kogure K."/>
        </authorList>
    </citation>
    <scope>NUCLEOTIDE SEQUENCE [LARGE SCALE GENOMIC DNA]</scope>
    <source>
        <strain evidence="7 8">SAORIC-28</strain>
    </source>
</reference>
<keyword evidence="4 6" id="KW-1133">Transmembrane helix</keyword>
<feature type="transmembrane region" description="Helical" evidence="6">
    <location>
        <begin position="333"/>
        <end position="350"/>
    </location>
</feature>
<organism evidence="7 8">
    <name type="scientific">Rubrivirga marina</name>
    <dbReference type="NCBI Taxonomy" id="1196024"/>
    <lineage>
        <taxon>Bacteria</taxon>
        <taxon>Pseudomonadati</taxon>
        <taxon>Rhodothermota</taxon>
        <taxon>Rhodothermia</taxon>
        <taxon>Rhodothermales</taxon>
        <taxon>Rubricoccaceae</taxon>
        <taxon>Rubrivirga</taxon>
    </lineage>
</organism>
<sequence>MPDDAPTPRFRAPDTTLILFGIIVLAALLTWIVPPGEFARNEIEVEGVGTREVVVPGSYERIEREGSDLGARVVHSVAMIFKAPILGFIDEDAAPIIAFVLLVGGAFAVLTETGAVDAALRRVVAGAERSPVLDLLLIPLFIAVFSLGGAVFGMSEETIPFVLIFVPLALALGYDAITGAAIPFLGSGAGFAAAFLNPFTVGVAQGIAGVALFSGLAFRVGLWIVVTAIVTGFVMWHARRVRRDATSSPMHGLDVEPMRALDAEGAAFTGRHGAVLLAFALGIVALVTGVLTAGWYIVEIAALFVALAAVLGAVGGLGGNGTAKAFMAGVRDLAPTAVIIGLARGILVVLQDGQVVDTILNALASGLGGAGATVAASAMFGIQTAINFFVPSGSGQAALTMPLMAPLADLVGVSRQTAVLAFQMGDGFTNMIIPTSPVLMGVLSLARVPWPTWARWILPLQIGLFALGVVVLTIAVAVGYA</sequence>
<name>A0A271J275_9BACT</name>
<feature type="transmembrane region" description="Helical" evidence="6">
    <location>
        <begin position="362"/>
        <end position="382"/>
    </location>
</feature>
<keyword evidence="8" id="KW-1185">Reference proteome</keyword>
<dbReference type="RefSeq" id="WP_095511286.1">
    <property type="nucleotide sequence ID" value="NZ_MQWD01000001.1"/>
</dbReference>
<dbReference type="InterPro" id="IPR018385">
    <property type="entry name" value="C4_dicarb_anaerob_car-like"/>
</dbReference>
<evidence type="ECO:0000256" key="1">
    <source>
        <dbReference type="ARBA" id="ARBA00004651"/>
    </source>
</evidence>